<dbReference type="Gene3D" id="3.80.10.10">
    <property type="entry name" value="Ribonuclease Inhibitor"/>
    <property type="match status" value="2"/>
</dbReference>
<evidence type="ECO:0000256" key="1">
    <source>
        <dbReference type="ARBA" id="ARBA00022468"/>
    </source>
</evidence>
<dbReference type="SMART" id="SM00368">
    <property type="entry name" value="LRR_RI"/>
    <property type="match status" value="8"/>
</dbReference>
<dbReference type="GO" id="GO:0005634">
    <property type="term" value="C:nucleus"/>
    <property type="evidence" value="ECO:0007669"/>
    <property type="project" value="TreeGrafter"/>
</dbReference>
<proteinExistence type="predicted"/>
<organism evidence="4 5">
    <name type="scientific">Symbiodinium natans</name>
    <dbReference type="NCBI Taxonomy" id="878477"/>
    <lineage>
        <taxon>Eukaryota</taxon>
        <taxon>Sar</taxon>
        <taxon>Alveolata</taxon>
        <taxon>Dinophyceae</taxon>
        <taxon>Suessiales</taxon>
        <taxon>Symbiodiniaceae</taxon>
        <taxon>Symbiodinium</taxon>
    </lineage>
</organism>
<accession>A0A812MEJ7</accession>
<protein>
    <submittedName>
        <fullName evidence="4">NLRC3 protein</fullName>
    </submittedName>
</protein>
<dbReference type="PANTHER" id="PTHR24113:SF12">
    <property type="entry name" value="RAN GTPASE-ACTIVATING PROTEIN 1"/>
    <property type="match status" value="1"/>
</dbReference>
<name>A0A812MEJ7_9DINO</name>
<dbReference type="GO" id="GO:0048471">
    <property type="term" value="C:perinuclear region of cytoplasm"/>
    <property type="evidence" value="ECO:0007669"/>
    <property type="project" value="TreeGrafter"/>
</dbReference>
<dbReference type="GO" id="GO:0006913">
    <property type="term" value="P:nucleocytoplasmic transport"/>
    <property type="evidence" value="ECO:0007669"/>
    <property type="project" value="TreeGrafter"/>
</dbReference>
<dbReference type="PANTHER" id="PTHR24113">
    <property type="entry name" value="RAN GTPASE-ACTIVATING PROTEIN 1"/>
    <property type="match status" value="1"/>
</dbReference>
<dbReference type="EMBL" id="CAJNDS010001458">
    <property type="protein sequence ID" value="CAE7260948.1"/>
    <property type="molecule type" value="Genomic_DNA"/>
</dbReference>
<reference evidence="4" key="1">
    <citation type="submission" date="2021-02" db="EMBL/GenBank/DDBJ databases">
        <authorList>
            <person name="Dougan E. K."/>
            <person name="Rhodes N."/>
            <person name="Thang M."/>
            <person name="Chan C."/>
        </authorList>
    </citation>
    <scope>NUCLEOTIDE SEQUENCE</scope>
</reference>
<dbReference type="GO" id="GO:0005096">
    <property type="term" value="F:GTPase activator activity"/>
    <property type="evidence" value="ECO:0007669"/>
    <property type="project" value="UniProtKB-KW"/>
</dbReference>
<dbReference type="GO" id="GO:0031267">
    <property type="term" value="F:small GTPase binding"/>
    <property type="evidence" value="ECO:0007669"/>
    <property type="project" value="TreeGrafter"/>
</dbReference>
<dbReference type="AlphaFoldDB" id="A0A812MEJ7"/>
<keyword evidence="2" id="KW-0433">Leucine-rich repeat</keyword>
<comment type="caution">
    <text evidence="4">The sequence shown here is derived from an EMBL/GenBank/DDBJ whole genome shotgun (WGS) entry which is preliminary data.</text>
</comment>
<dbReference type="InterPro" id="IPR027038">
    <property type="entry name" value="RanGap"/>
</dbReference>
<keyword evidence="3" id="KW-0677">Repeat</keyword>
<sequence length="359" mass="36928">MAAAKLAAEPELEILSLAGEELGRKGAQRLSRALLTHGALRELDLACGCVGDAGMAYIAGALQRNSTLEAVSLRNNSIGADGCAALAEALLSANGSPLTELNLSHNPLADGGIRAIAKVLRGGGAGLLDLDLSSARSVSEDAWVDFGSALADCRLTSLKLRQNPAIGDLAAEAFAQSLASGGSLLQLDVSFCSLRGGCARLLGAAASLRQLRLFGNVAGLETIEALGQAGEQGAHLEDLDLSRCQLGEGACPSLAAALRRGSSADAALRELHLDRNDLGAQGIVTLAEALGAESQLRALTLRENRCGDMGAGAIAKALGRNRSLKELDLAGNEVLSSFFSSTSCSKMSKLMQPAWRRSA</sequence>
<dbReference type="InterPro" id="IPR001611">
    <property type="entry name" value="Leu-rich_rpt"/>
</dbReference>
<dbReference type="OrthoDB" id="448037at2759"/>
<dbReference type="Pfam" id="PF13516">
    <property type="entry name" value="LRR_6"/>
    <property type="match status" value="6"/>
</dbReference>
<evidence type="ECO:0000313" key="4">
    <source>
        <dbReference type="EMBL" id="CAE7260948.1"/>
    </source>
</evidence>
<dbReference type="InterPro" id="IPR032675">
    <property type="entry name" value="LRR_dom_sf"/>
</dbReference>
<gene>
    <name evidence="4" type="primary">NLRC3</name>
    <name evidence="4" type="ORF">SNAT2548_LOCUS13649</name>
</gene>
<dbReference type="Proteomes" id="UP000604046">
    <property type="component" value="Unassembled WGS sequence"/>
</dbReference>
<evidence type="ECO:0000256" key="2">
    <source>
        <dbReference type="ARBA" id="ARBA00022614"/>
    </source>
</evidence>
<keyword evidence="5" id="KW-1185">Reference proteome</keyword>
<dbReference type="GO" id="GO:0005829">
    <property type="term" value="C:cytosol"/>
    <property type="evidence" value="ECO:0007669"/>
    <property type="project" value="TreeGrafter"/>
</dbReference>
<keyword evidence="1" id="KW-0343">GTPase activation</keyword>
<evidence type="ECO:0000256" key="3">
    <source>
        <dbReference type="ARBA" id="ARBA00022737"/>
    </source>
</evidence>
<evidence type="ECO:0000313" key="5">
    <source>
        <dbReference type="Proteomes" id="UP000604046"/>
    </source>
</evidence>
<dbReference type="SUPFAM" id="SSF52047">
    <property type="entry name" value="RNI-like"/>
    <property type="match status" value="2"/>
</dbReference>